<evidence type="ECO:0000313" key="1">
    <source>
        <dbReference type="EMBL" id="MBD0824614.1"/>
    </source>
</evidence>
<dbReference type="EMBL" id="JACVXD010000006">
    <property type="protein sequence ID" value="MBD0824614.1"/>
    <property type="molecule type" value="Genomic_DNA"/>
</dbReference>
<organism evidence="1 2">
    <name type="scientific">Aestuariibaculum marinum</name>
    <dbReference type="NCBI Taxonomy" id="2683592"/>
    <lineage>
        <taxon>Bacteria</taxon>
        <taxon>Pseudomonadati</taxon>
        <taxon>Bacteroidota</taxon>
        <taxon>Flavobacteriia</taxon>
        <taxon>Flavobacteriales</taxon>
        <taxon>Flavobacteriaceae</taxon>
    </lineage>
</organism>
<gene>
    <name evidence="1" type="ORF">ICJ85_11370</name>
</gene>
<name>A0A8J6PUU9_9FLAO</name>
<proteinExistence type="predicted"/>
<dbReference type="RefSeq" id="WP_188223913.1">
    <property type="nucleotide sequence ID" value="NZ_JACVXD010000006.1"/>
</dbReference>
<reference evidence="1 2" key="1">
    <citation type="journal article" date="2018" name="J. Microbiol.">
        <title>Aestuariibaculum marinum sp. nov., a marine bacterium isolated from seawater in South Korea.</title>
        <authorList>
            <person name="Choi J."/>
            <person name="Lee D."/>
            <person name="Jang J.H."/>
            <person name="Cha S."/>
            <person name="Seo T."/>
        </authorList>
    </citation>
    <scope>NUCLEOTIDE SEQUENCE [LARGE SCALE GENOMIC DNA]</scope>
    <source>
        <strain evidence="1 2">IP7</strain>
    </source>
</reference>
<dbReference type="PROSITE" id="PS51257">
    <property type="entry name" value="PROKAR_LIPOPROTEIN"/>
    <property type="match status" value="1"/>
</dbReference>
<sequence>MLIKTIKYLLACTYLILTYSCDNSKDDDCTKTITVNNVYFVNNQSYYYETTMEVPCDTPDPEPIEVNAPILENFTYEIISFNYTPDTGNDTSRLQFEIKLNNLNNFPVEGIAVLAIKSDNVEYTSGNYYASNATNHCYSIDANSYCTLTFDKEESLIYGSASTMEIINVEYYLTNQ</sequence>
<dbReference type="AlphaFoldDB" id="A0A8J6PUU9"/>
<accession>A0A8J6PUU9</accession>
<evidence type="ECO:0000313" key="2">
    <source>
        <dbReference type="Proteomes" id="UP000621516"/>
    </source>
</evidence>
<dbReference type="Proteomes" id="UP000621516">
    <property type="component" value="Unassembled WGS sequence"/>
</dbReference>
<protein>
    <submittedName>
        <fullName evidence="1">Uncharacterized protein</fullName>
    </submittedName>
</protein>
<keyword evidence="2" id="KW-1185">Reference proteome</keyword>
<comment type="caution">
    <text evidence="1">The sequence shown here is derived from an EMBL/GenBank/DDBJ whole genome shotgun (WGS) entry which is preliminary data.</text>
</comment>